<sequence length="374" mass="41334">MGSNTWQYAAVGALAVVWLLLLARRLKLPLRRRKRESQSPVWVSIVGWLVIALLVAAAAGGGLLWILGWPTMPKQAAFSTTEMLDLLKIGLAVVAGFGGVVALAVNYRKQRVTEAAHTHALNQEERERTKLFNERFKVAAELLSGEQPGLRIAGVSAMAGLADDWEAQRQTCVDALIDQLRLHEDDAQTANKIFRALRDRLGTHREAGPWSELNFDFTGVRFVDADFSERTFTGAVVLDGAEFTGDHTSFERTAFRHTTLSCHGTTFTNTEVNFQDAYFDFGAIEFVGCAFDRTTLNLHRLDALYSRIDFYRSTFTGSGVVGHDLTLSLPVRVELCTFLDSTIDLRTFEAGFQAVRFVGGEPEGLPTASSELPQ</sequence>
<name>A0A1H9NCF4_9PSEU</name>
<dbReference type="Gene3D" id="2.160.20.80">
    <property type="entry name" value="E3 ubiquitin-protein ligase SopA"/>
    <property type="match status" value="1"/>
</dbReference>
<protein>
    <recommendedName>
        <fullName evidence="4">Pentapeptide repeat-containing protein</fullName>
    </recommendedName>
</protein>
<dbReference type="RefSeq" id="WP_143091648.1">
    <property type="nucleotide sequence ID" value="NZ_FOFV01000008.1"/>
</dbReference>
<dbReference type="EMBL" id="FOFV01000008">
    <property type="protein sequence ID" value="SER33578.1"/>
    <property type="molecule type" value="Genomic_DNA"/>
</dbReference>
<feature type="transmembrane region" description="Helical" evidence="1">
    <location>
        <begin position="45"/>
        <end position="66"/>
    </location>
</feature>
<dbReference type="OrthoDB" id="8440251at2"/>
<feature type="transmembrane region" description="Helical" evidence="1">
    <location>
        <begin position="6"/>
        <end position="24"/>
    </location>
</feature>
<evidence type="ECO:0000313" key="3">
    <source>
        <dbReference type="Proteomes" id="UP000199503"/>
    </source>
</evidence>
<dbReference type="AlphaFoldDB" id="A0A1H9NCF4"/>
<keyword evidence="1" id="KW-0472">Membrane</keyword>
<keyword evidence="3" id="KW-1185">Reference proteome</keyword>
<evidence type="ECO:0000313" key="2">
    <source>
        <dbReference type="EMBL" id="SER33578.1"/>
    </source>
</evidence>
<keyword evidence="1" id="KW-1133">Transmembrane helix</keyword>
<reference evidence="3" key="1">
    <citation type="submission" date="2016-10" db="EMBL/GenBank/DDBJ databases">
        <authorList>
            <person name="Varghese N."/>
            <person name="Submissions S."/>
        </authorList>
    </citation>
    <scope>NUCLEOTIDE SEQUENCE [LARGE SCALE GENOMIC DNA]</scope>
    <source>
        <strain evidence="3">DSM 44437</strain>
    </source>
</reference>
<feature type="transmembrane region" description="Helical" evidence="1">
    <location>
        <begin position="86"/>
        <end position="105"/>
    </location>
</feature>
<accession>A0A1H9NCF4</accession>
<proteinExistence type="predicted"/>
<dbReference type="Proteomes" id="UP000199503">
    <property type="component" value="Unassembled WGS sequence"/>
</dbReference>
<evidence type="ECO:0008006" key="4">
    <source>
        <dbReference type="Google" id="ProtNLM"/>
    </source>
</evidence>
<keyword evidence="1" id="KW-0812">Transmembrane</keyword>
<gene>
    <name evidence="2" type="ORF">SAMN04488000_10870</name>
</gene>
<organism evidence="2 3">
    <name type="scientific">Lentzea albida</name>
    <dbReference type="NCBI Taxonomy" id="65499"/>
    <lineage>
        <taxon>Bacteria</taxon>
        <taxon>Bacillati</taxon>
        <taxon>Actinomycetota</taxon>
        <taxon>Actinomycetes</taxon>
        <taxon>Pseudonocardiales</taxon>
        <taxon>Pseudonocardiaceae</taxon>
        <taxon>Lentzea</taxon>
    </lineage>
</organism>
<dbReference type="STRING" id="65499.SAMN04488000_10870"/>
<evidence type="ECO:0000256" key="1">
    <source>
        <dbReference type="SAM" id="Phobius"/>
    </source>
</evidence>